<evidence type="ECO:0000313" key="3">
    <source>
        <dbReference type="EMBL" id="SFR31161.1"/>
    </source>
</evidence>
<feature type="region of interest" description="Disordered" evidence="1">
    <location>
        <begin position="573"/>
        <end position="592"/>
    </location>
</feature>
<keyword evidence="2" id="KW-1133">Transmembrane helix</keyword>
<sequence length="1228" mass="126839">MEVGMNIGEMLDDEQLKVVGLIGVVVLAAAAAPMLLAPSDEPEVEPNNGTITTPETDPIQEVNTVDRDTLGTLNVVPRSHTDDSGPTVQASAGAQTMRVEATTVNGEPALNLTDERTHEGRWVSVPTQWFKQAYGEVPEVARVAHEDGGTYTETVRVRGESAAFWVRGFSTNTITFGGELVIRDTPAIDGTRHSYQLSSMDQVENVSINLTGVENTAIDSTSAVRTNGESLTANVGGTAPPRSEEVTLTGAETSSSWSGSGSGDGTVTVDGNQPAEDISATLEGSTSTSNGDQSWTGLGDGASRSLTSGNIESTGPANGEPRVTVTAAPGTVEYDPYPDNEYAASDSFLFYNNGQGTVTPGDITVPGVKDSTTSIELGVGVVNGGSDTTIDVYAIKGETADATSAEGTLVASNVQITSTGTKTIEFDSEFNGGGQTVTFGFVPEYSGSDFANLLLHTVGSGTEASSNYFHYDGQQSSYPEIRTNHVGTTDVIISTGSQSVSWSSLSEGETVSDALDIPASASSLDISTSNGQTDVTVEKTDRTATEDPALDLDGDGADEVAYNGILTSGQTSTLSASNGDLSSGSNSIDASTTAGPLPSWTIDATAVMATEDPSVTVDGQTVSHSGVLSDGETVTESVDLSTGSNTLDVSTVGEVEVAASWTEVTETRDPVVEVNGETVSYSGTLADGETVSLNANASWLREGTNNVTVYVGDGSYTGAGPEPQVGLEYRHDIESPRTVTYESEAFSERYNISKTYATERADAVLTIPHARTVISMRSLEYRLNETGTWSSVPQSASNLSGTTLTVAVSDLAGNPVPKGTTVEVRSVGSRLKPENAEISVVRATPVGFDLNSRIRLESWDSTSSLGVSSTPQGNLVHYATNESYSAESDYVELYGDGSQRFYAPNASSGSALTLNTLPARVTPERNSMRVRVPESANASNPEFVVEPASVVGDAWTAEYVAGTDGTWYAVTDDAGNQLGIAKKPAAIEVSRDDVGLVSIEATEAPSVSAPNTVGGGIFATVTTGNLPTLLVLFGSVGMLFVAGTRPARSRDAVDDIAGAVDGLISNIPRVGGPIGSGVSAAVSGVGSALVSVGENRLLTGAVAAAVAVAAAQAGLFTLGSEAGAIIAVAGIAVGSLFLLREADEFTTARWIAIVAVAGVVALQGLGETDLLSALVNSQAFLIVVLIGGYAAIQLVREYRANNSPDDDRPQVIIGGRFRSGSGDDEGSN</sequence>
<dbReference type="AlphaFoldDB" id="A0A1I6FMK1"/>
<feature type="compositionally biased region" description="Polar residues" evidence="1">
    <location>
        <begin position="282"/>
        <end position="296"/>
    </location>
</feature>
<reference evidence="4" key="1">
    <citation type="submission" date="2016-10" db="EMBL/GenBank/DDBJ databases">
        <authorList>
            <person name="Varghese N."/>
            <person name="Submissions S."/>
        </authorList>
    </citation>
    <scope>NUCLEOTIDE SEQUENCE [LARGE SCALE GENOMIC DNA]</scope>
    <source>
        <strain evidence="4">RD 26</strain>
    </source>
</reference>
<evidence type="ECO:0000313" key="4">
    <source>
        <dbReference type="Proteomes" id="UP000198932"/>
    </source>
</evidence>
<feature type="compositionally biased region" description="Low complexity" evidence="1">
    <location>
        <begin position="249"/>
        <end position="271"/>
    </location>
</feature>
<proteinExistence type="predicted"/>
<feature type="transmembrane region" description="Helical" evidence="2">
    <location>
        <begin position="1097"/>
        <end position="1116"/>
    </location>
</feature>
<evidence type="ECO:0000256" key="1">
    <source>
        <dbReference type="SAM" id="MobiDB-lite"/>
    </source>
</evidence>
<feature type="transmembrane region" description="Helical" evidence="2">
    <location>
        <begin position="1017"/>
        <end position="1041"/>
    </location>
</feature>
<feature type="transmembrane region" description="Helical" evidence="2">
    <location>
        <begin position="1122"/>
        <end position="1139"/>
    </location>
</feature>
<gene>
    <name evidence="3" type="ORF">SAMN04487937_1002</name>
</gene>
<feature type="compositionally biased region" description="Polar residues" evidence="1">
    <location>
        <begin position="304"/>
        <end position="316"/>
    </location>
</feature>
<organism evidence="3 4">
    <name type="scientific">Halorubrum sodomense</name>
    <dbReference type="NCBI Taxonomy" id="35743"/>
    <lineage>
        <taxon>Archaea</taxon>
        <taxon>Methanobacteriati</taxon>
        <taxon>Methanobacteriota</taxon>
        <taxon>Stenosarchaea group</taxon>
        <taxon>Halobacteria</taxon>
        <taxon>Halobacteriales</taxon>
        <taxon>Haloferacaceae</taxon>
        <taxon>Halorubrum</taxon>
    </lineage>
</organism>
<dbReference type="STRING" id="35743.SAMN04487937_1002"/>
<name>A0A1I6FMK1_HALSD</name>
<dbReference type="EMBL" id="FOYN01000001">
    <property type="protein sequence ID" value="SFR31161.1"/>
    <property type="molecule type" value="Genomic_DNA"/>
</dbReference>
<feature type="compositionally biased region" description="Polar residues" evidence="1">
    <location>
        <begin position="523"/>
        <end position="535"/>
    </location>
</feature>
<feature type="transmembrane region" description="Helical" evidence="2">
    <location>
        <begin position="1146"/>
        <end position="1165"/>
    </location>
</feature>
<accession>A0A1I6FMK1</accession>
<feature type="compositionally biased region" description="Basic and acidic residues" evidence="1">
    <location>
        <begin position="536"/>
        <end position="545"/>
    </location>
</feature>
<keyword evidence="2" id="KW-0812">Transmembrane</keyword>
<feature type="region of interest" description="Disordered" evidence="1">
    <location>
        <begin position="1205"/>
        <end position="1228"/>
    </location>
</feature>
<dbReference type="Proteomes" id="UP000198932">
    <property type="component" value="Unassembled WGS sequence"/>
</dbReference>
<keyword evidence="2" id="KW-0472">Membrane</keyword>
<feature type="region of interest" description="Disordered" evidence="1">
    <location>
        <begin position="228"/>
        <end position="324"/>
    </location>
</feature>
<protein>
    <submittedName>
        <fullName evidence="3">Uncharacterized protein</fullName>
    </submittedName>
</protein>
<evidence type="ECO:0000256" key="2">
    <source>
        <dbReference type="SAM" id="Phobius"/>
    </source>
</evidence>
<feature type="region of interest" description="Disordered" evidence="1">
    <location>
        <begin position="523"/>
        <end position="556"/>
    </location>
</feature>
<feature type="transmembrane region" description="Helical" evidence="2">
    <location>
        <begin position="1171"/>
        <end position="1192"/>
    </location>
</feature>
<keyword evidence="4" id="KW-1185">Reference proteome</keyword>